<dbReference type="GO" id="GO:0005737">
    <property type="term" value="C:cytoplasm"/>
    <property type="evidence" value="ECO:0007669"/>
    <property type="project" value="TreeGrafter"/>
</dbReference>
<name>A0AB39NCD1_9ACTN</name>
<sequence>MTAPTTVHSSRGFVGRTEALTRLRRCAGEARGGRPQAVLIVGEPGIGKTALLQRYATELSDFTLLRAVCDETEADVPYGLISQIVASVAADAKAFPLFSTPLPTMAAPYQVGGQLLGLLGRLQDSGPVAIVVDDLQWADSESARTLGFALPRLWADQVFVILSTRPGTPGGYDPDSWLRLAPTLEPTSLLLGGLERSDVAQLAQESGKTLNPILIDRIHQHTGGHPLYVRTVLADISPATSYPVGPANTLPVPQVLSDAVQQQLARLPEASQRMAEALAVLDVRSPLVTVGVVSGVDDALGALEPLLSAGLAQWWPSEVNTPVQIHHDLQRAAIYERIAPKRQRELHRKAAELSNGDDVWRHLVTAAEGADERLATELEKRAGEEAARGEIQRASTHLLWASGVSATDAERERRVLTAAAFLQWGQAPARAEPLRSAVETCSPSPLRDCVVARYALSRGQFAEAERLLTAALKASEKSQPLEHVAVLAASGLCATHIWDGRGDELFKVSRRVLNSERRDALSELQARLAHGFAYLFTRGPREAAEQLSRVADLPRDPERATTAHAPSLLWRGAFWALAGELNVAVRELSVALGFARAHASPMLDCKANAYLASVQYLLGSWDDAAINAANGVTIAFFEERPWSYCQTHMAASLVASGRGEWQRAAAHIRQCRQWWEAMGPEQYVAWPALAAAVFAQAQEDHPGMLRALQPVLGLPERGWRMALRPWWLPLYAEALIGSGRLAEAEPVLQEIRELAREVACLGVISFGLCGWHAHQRGQLDAARDAYEAGLNLPVRGDDVLMHRAFLERSLGRLLIATDSPEEASLYLNHARSRYATVRARPFVERCEADLALCGLPSTSRTPDYFATLTHREQDVARLVGQGWTNQEVASELYVSSKTVEYHLSNIFAKLQLTSRRQLMRLAQQRSDMVG</sequence>
<organism evidence="4">
    <name type="scientific">Streptomyces sp. R11</name>
    <dbReference type="NCBI Taxonomy" id="3238625"/>
    <lineage>
        <taxon>Bacteria</taxon>
        <taxon>Bacillati</taxon>
        <taxon>Actinomycetota</taxon>
        <taxon>Actinomycetes</taxon>
        <taxon>Kitasatosporales</taxon>
        <taxon>Streptomycetaceae</taxon>
        <taxon>Streptomyces</taxon>
    </lineage>
</organism>
<reference evidence="4" key="1">
    <citation type="submission" date="2024-07" db="EMBL/GenBank/DDBJ databases">
        <authorList>
            <person name="Yu S.T."/>
        </authorList>
    </citation>
    <scope>NUCLEOTIDE SEQUENCE</scope>
    <source>
        <strain evidence="4">R11</strain>
    </source>
</reference>
<accession>A0AB39NCD1</accession>
<dbReference type="SUPFAM" id="SSF46894">
    <property type="entry name" value="C-terminal effector domain of the bipartite response regulators"/>
    <property type="match status" value="1"/>
</dbReference>
<keyword evidence="1" id="KW-0547">Nucleotide-binding</keyword>
<dbReference type="InterPro" id="IPR027417">
    <property type="entry name" value="P-loop_NTPase"/>
</dbReference>
<dbReference type="InterPro" id="IPR016032">
    <property type="entry name" value="Sig_transdc_resp-reg_C-effctor"/>
</dbReference>
<dbReference type="InterPro" id="IPR041664">
    <property type="entry name" value="AAA_16"/>
</dbReference>
<dbReference type="Gene3D" id="3.40.50.300">
    <property type="entry name" value="P-loop containing nucleotide triphosphate hydrolases"/>
    <property type="match status" value="1"/>
</dbReference>
<dbReference type="GO" id="GO:0003677">
    <property type="term" value="F:DNA binding"/>
    <property type="evidence" value="ECO:0007669"/>
    <property type="project" value="InterPro"/>
</dbReference>
<proteinExistence type="predicted"/>
<dbReference type="Pfam" id="PF00196">
    <property type="entry name" value="GerE"/>
    <property type="match status" value="1"/>
</dbReference>
<dbReference type="PRINTS" id="PR00038">
    <property type="entry name" value="HTHLUXR"/>
</dbReference>
<protein>
    <submittedName>
        <fullName evidence="4">AAA family ATPase</fullName>
    </submittedName>
</protein>
<dbReference type="EMBL" id="CP163432">
    <property type="protein sequence ID" value="XDQ16066.1"/>
    <property type="molecule type" value="Genomic_DNA"/>
</dbReference>
<dbReference type="Pfam" id="PF13191">
    <property type="entry name" value="AAA_16"/>
    <property type="match status" value="1"/>
</dbReference>
<dbReference type="InterPro" id="IPR036388">
    <property type="entry name" value="WH-like_DNA-bd_sf"/>
</dbReference>
<dbReference type="SMART" id="SM00421">
    <property type="entry name" value="HTH_LUXR"/>
    <property type="match status" value="1"/>
</dbReference>
<dbReference type="InterPro" id="IPR011990">
    <property type="entry name" value="TPR-like_helical_dom_sf"/>
</dbReference>
<dbReference type="PANTHER" id="PTHR16305:SF35">
    <property type="entry name" value="TRANSCRIPTIONAL ACTIVATOR DOMAIN"/>
    <property type="match status" value="1"/>
</dbReference>
<dbReference type="PROSITE" id="PS50043">
    <property type="entry name" value="HTH_LUXR_2"/>
    <property type="match status" value="1"/>
</dbReference>
<dbReference type="GO" id="GO:0005524">
    <property type="term" value="F:ATP binding"/>
    <property type="evidence" value="ECO:0007669"/>
    <property type="project" value="UniProtKB-KW"/>
</dbReference>
<evidence type="ECO:0000313" key="4">
    <source>
        <dbReference type="EMBL" id="XDQ16066.1"/>
    </source>
</evidence>
<dbReference type="GO" id="GO:0004016">
    <property type="term" value="F:adenylate cyclase activity"/>
    <property type="evidence" value="ECO:0007669"/>
    <property type="project" value="TreeGrafter"/>
</dbReference>
<dbReference type="PANTHER" id="PTHR16305">
    <property type="entry name" value="TESTICULAR SOLUBLE ADENYLYL CYCLASE"/>
    <property type="match status" value="1"/>
</dbReference>
<evidence type="ECO:0000259" key="3">
    <source>
        <dbReference type="PROSITE" id="PS50043"/>
    </source>
</evidence>
<evidence type="ECO:0000256" key="2">
    <source>
        <dbReference type="ARBA" id="ARBA00022840"/>
    </source>
</evidence>
<dbReference type="InterPro" id="IPR000792">
    <property type="entry name" value="Tscrpt_reg_LuxR_C"/>
</dbReference>
<evidence type="ECO:0000256" key="1">
    <source>
        <dbReference type="ARBA" id="ARBA00022741"/>
    </source>
</evidence>
<dbReference type="Gene3D" id="1.25.40.10">
    <property type="entry name" value="Tetratricopeptide repeat domain"/>
    <property type="match status" value="1"/>
</dbReference>
<dbReference type="SUPFAM" id="SSF52540">
    <property type="entry name" value="P-loop containing nucleoside triphosphate hydrolases"/>
    <property type="match status" value="1"/>
</dbReference>
<dbReference type="CDD" id="cd06170">
    <property type="entry name" value="LuxR_C_like"/>
    <property type="match status" value="1"/>
</dbReference>
<dbReference type="GO" id="GO:0006355">
    <property type="term" value="P:regulation of DNA-templated transcription"/>
    <property type="evidence" value="ECO:0007669"/>
    <property type="project" value="InterPro"/>
</dbReference>
<dbReference type="RefSeq" id="WP_369275989.1">
    <property type="nucleotide sequence ID" value="NZ_CP163432.1"/>
</dbReference>
<dbReference type="Gene3D" id="1.10.10.10">
    <property type="entry name" value="Winged helix-like DNA-binding domain superfamily/Winged helix DNA-binding domain"/>
    <property type="match status" value="1"/>
</dbReference>
<gene>
    <name evidence="4" type="ORF">AB5J55_44165</name>
</gene>
<dbReference type="PROSITE" id="PS00622">
    <property type="entry name" value="HTH_LUXR_1"/>
    <property type="match status" value="1"/>
</dbReference>
<keyword evidence="2" id="KW-0067">ATP-binding</keyword>
<feature type="domain" description="HTH luxR-type" evidence="3">
    <location>
        <begin position="861"/>
        <end position="926"/>
    </location>
</feature>
<dbReference type="AlphaFoldDB" id="A0AB39NCD1"/>
<dbReference type="SUPFAM" id="SSF48452">
    <property type="entry name" value="TPR-like"/>
    <property type="match status" value="1"/>
</dbReference>